<accession>A0AA38GW06</accession>
<evidence type="ECO:0000313" key="1">
    <source>
        <dbReference type="EMBL" id="KAH9327660.1"/>
    </source>
</evidence>
<evidence type="ECO:0000313" key="2">
    <source>
        <dbReference type="Proteomes" id="UP000824469"/>
    </source>
</evidence>
<dbReference type="EMBL" id="JAHRHJ020000002">
    <property type="protein sequence ID" value="KAH9327660.1"/>
    <property type="molecule type" value="Genomic_DNA"/>
</dbReference>
<name>A0AA38GW06_TAXCH</name>
<proteinExistence type="predicted"/>
<sequence>MDDLFFFDTDEPTLSIDIDVSLLLRTLDFPPLTWVVQGFDIDLQSSEAPTHHLQRYIAAQAHAGDRTLDTLFSHGISCYTLRTPADINLLRERYGSKGLAAEEELIYTLHPKYLLDIENLRAAVFGNLTAKGGKKLTGKIVAKLLPLLVHYVNEDFPLSADRKLRDVLVDIIIDGAFSGGVQYFEKEMQSVFPRPERFKLTTRDPNSAPENLEALSVLAMSALTTKELNQILSDAGNKAIDYCKQRCVGVPPVLTSSACEVSLGAKIERMKPFY</sequence>
<keyword evidence="2" id="KW-1185">Reference proteome</keyword>
<reference evidence="1 2" key="1">
    <citation type="journal article" date="2021" name="Nat. Plants">
        <title>The Taxus genome provides insights into paclitaxel biosynthesis.</title>
        <authorList>
            <person name="Xiong X."/>
            <person name="Gou J."/>
            <person name="Liao Q."/>
            <person name="Li Y."/>
            <person name="Zhou Q."/>
            <person name="Bi G."/>
            <person name="Li C."/>
            <person name="Du R."/>
            <person name="Wang X."/>
            <person name="Sun T."/>
            <person name="Guo L."/>
            <person name="Liang H."/>
            <person name="Lu P."/>
            <person name="Wu Y."/>
            <person name="Zhang Z."/>
            <person name="Ro D.K."/>
            <person name="Shang Y."/>
            <person name="Huang S."/>
            <person name="Yan J."/>
        </authorList>
    </citation>
    <scope>NUCLEOTIDE SEQUENCE [LARGE SCALE GENOMIC DNA]</scope>
    <source>
        <strain evidence="1">Ta-2019</strain>
    </source>
</reference>
<dbReference type="Proteomes" id="UP000824469">
    <property type="component" value="Unassembled WGS sequence"/>
</dbReference>
<comment type="caution">
    <text evidence="1">The sequence shown here is derived from an EMBL/GenBank/DDBJ whole genome shotgun (WGS) entry which is preliminary data.</text>
</comment>
<gene>
    <name evidence="1" type="ORF">KI387_007838</name>
</gene>
<feature type="non-terminal residue" evidence="1">
    <location>
        <position position="1"/>
    </location>
</feature>
<protein>
    <submittedName>
        <fullName evidence="1">Uncharacterized protein</fullName>
    </submittedName>
</protein>
<organism evidence="1 2">
    <name type="scientific">Taxus chinensis</name>
    <name type="common">Chinese yew</name>
    <name type="synonym">Taxus wallichiana var. chinensis</name>
    <dbReference type="NCBI Taxonomy" id="29808"/>
    <lineage>
        <taxon>Eukaryota</taxon>
        <taxon>Viridiplantae</taxon>
        <taxon>Streptophyta</taxon>
        <taxon>Embryophyta</taxon>
        <taxon>Tracheophyta</taxon>
        <taxon>Spermatophyta</taxon>
        <taxon>Pinopsida</taxon>
        <taxon>Pinidae</taxon>
        <taxon>Conifers II</taxon>
        <taxon>Cupressales</taxon>
        <taxon>Taxaceae</taxon>
        <taxon>Taxus</taxon>
    </lineage>
</organism>
<dbReference type="AlphaFoldDB" id="A0AA38GW06"/>